<dbReference type="AlphaFoldDB" id="C1MXJ2"/>
<gene>
    <name evidence="1" type="ORF">MICPUCDRAFT_60180</name>
</gene>
<dbReference type="OMA" id="PTARIKF"/>
<name>C1MXJ2_MICPC</name>
<reference evidence="1 2" key="1">
    <citation type="journal article" date="2009" name="Science">
        <title>Green evolution and dynamic adaptations revealed by genomes of the marine picoeukaryotes Micromonas.</title>
        <authorList>
            <person name="Worden A.Z."/>
            <person name="Lee J.H."/>
            <person name="Mock T."/>
            <person name="Rouze P."/>
            <person name="Simmons M.P."/>
            <person name="Aerts A.L."/>
            <person name="Allen A.E."/>
            <person name="Cuvelier M.L."/>
            <person name="Derelle E."/>
            <person name="Everett M.V."/>
            <person name="Foulon E."/>
            <person name="Grimwood J."/>
            <person name="Gundlach H."/>
            <person name="Henrissat B."/>
            <person name="Napoli C."/>
            <person name="McDonald S.M."/>
            <person name="Parker M.S."/>
            <person name="Rombauts S."/>
            <person name="Salamov A."/>
            <person name="Von Dassow P."/>
            <person name="Badger J.H."/>
            <person name="Coutinho P.M."/>
            <person name="Demir E."/>
            <person name="Dubchak I."/>
            <person name="Gentemann C."/>
            <person name="Eikrem W."/>
            <person name="Gready J.E."/>
            <person name="John U."/>
            <person name="Lanier W."/>
            <person name="Lindquist E.A."/>
            <person name="Lucas S."/>
            <person name="Mayer K.F."/>
            <person name="Moreau H."/>
            <person name="Not F."/>
            <person name="Otillar R."/>
            <person name="Panaud O."/>
            <person name="Pangilinan J."/>
            <person name="Paulsen I."/>
            <person name="Piegu B."/>
            <person name="Poliakov A."/>
            <person name="Robbens S."/>
            <person name="Schmutz J."/>
            <person name="Toulza E."/>
            <person name="Wyss T."/>
            <person name="Zelensky A."/>
            <person name="Zhou K."/>
            <person name="Armbrust E.V."/>
            <person name="Bhattacharya D."/>
            <person name="Goodenough U.W."/>
            <person name="Van de Peer Y."/>
            <person name="Grigoriev I.V."/>
        </authorList>
    </citation>
    <scope>NUCLEOTIDE SEQUENCE [LARGE SCALE GENOMIC DNA]</scope>
    <source>
        <strain evidence="1 2">CCMP1545</strain>
    </source>
</reference>
<dbReference type="OrthoDB" id="10642044at2759"/>
<organism evidence="2">
    <name type="scientific">Micromonas pusilla (strain CCMP1545)</name>
    <name type="common">Picoplanktonic green alga</name>
    <dbReference type="NCBI Taxonomy" id="564608"/>
    <lineage>
        <taxon>Eukaryota</taxon>
        <taxon>Viridiplantae</taxon>
        <taxon>Chlorophyta</taxon>
        <taxon>Mamiellophyceae</taxon>
        <taxon>Mamiellales</taxon>
        <taxon>Mamiellaceae</taxon>
        <taxon>Micromonas</taxon>
    </lineage>
</organism>
<evidence type="ECO:0000313" key="1">
    <source>
        <dbReference type="EMBL" id="EEH55471.1"/>
    </source>
</evidence>
<evidence type="ECO:0000313" key="2">
    <source>
        <dbReference type="Proteomes" id="UP000001876"/>
    </source>
</evidence>
<dbReference type="RefSeq" id="XP_003060702.1">
    <property type="nucleotide sequence ID" value="XM_003060656.1"/>
</dbReference>
<dbReference type="EMBL" id="GG663742">
    <property type="protein sequence ID" value="EEH55471.1"/>
    <property type="molecule type" value="Genomic_DNA"/>
</dbReference>
<dbReference type="Proteomes" id="UP000001876">
    <property type="component" value="Unassembled WGS sequence"/>
</dbReference>
<accession>C1MXJ2</accession>
<keyword evidence="2" id="KW-1185">Reference proteome</keyword>
<dbReference type="GeneID" id="9686139"/>
<proteinExistence type="predicted"/>
<dbReference type="KEGG" id="mpp:MICPUCDRAFT_60180"/>
<protein>
    <submittedName>
        <fullName evidence="1">Predicted protein</fullName>
    </submittedName>
</protein>
<sequence>MDASLLVPQLVALAFLLVAVAYVQLVLTPTARIKFDAAGNDEQRRRVRELLDSDDDERATERAVARALVKPIPRPRGDQVRLYKSDPPLGFNI</sequence>